<dbReference type="PROSITE" id="PS51471">
    <property type="entry name" value="FE2OG_OXY"/>
    <property type="match status" value="1"/>
</dbReference>
<accession>A0A382ZLF8</accession>
<dbReference type="EMBL" id="UINC01184731">
    <property type="protein sequence ID" value="SVD96079.1"/>
    <property type="molecule type" value="Genomic_DNA"/>
</dbReference>
<name>A0A382ZLF8_9ZZZZ</name>
<evidence type="ECO:0000259" key="1">
    <source>
        <dbReference type="PROSITE" id="PS51471"/>
    </source>
</evidence>
<dbReference type="AlphaFoldDB" id="A0A382ZLF8"/>
<reference evidence="2" key="1">
    <citation type="submission" date="2018-05" db="EMBL/GenBank/DDBJ databases">
        <authorList>
            <person name="Lanie J.A."/>
            <person name="Ng W.-L."/>
            <person name="Kazmierczak K.M."/>
            <person name="Andrzejewski T.M."/>
            <person name="Davidsen T.M."/>
            <person name="Wayne K.J."/>
            <person name="Tettelin H."/>
            <person name="Glass J.I."/>
            <person name="Rusch D."/>
            <person name="Podicherti R."/>
            <person name="Tsui H.-C.T."/>
            <person name="Winkler M.E."/>
        </authorList>
    </citation>
    <scope>NUCLEOTIDE SEQUENCE</scope>
</reference>
<dbReference type="Gene3D" id="2.60.120.620">
    <property type="entry name" value="q2cbj1_9rhob like domain"/>
    <property type="match status" value="1"/>
</dbReference>
<organism evidence="2">
    <name type="scientific">marine metagenome</name>
    <dbReference type="NCBI Taxonomy" id="408172"/>
    <lineage>
        <taxon>unclassified sequences</taxon>
        <taxon>metagenomes</taxon>
        <taxon>ecological metagenomes</taxon>
    </lineage>
</organism>
<dbReference type="InterPro" id="IPR005123">
    <property type="entry name" value="Oxoglu/Fe-dep_dioxygenase_dom"/>
</dbReference>
<evidence type="ECO:0000313" key="2">
    <source>
        <dbReference type="EMBL" id="SVD96079.1"/>
    </source>
</evidence>
<feature type="domain" description="Fe2OG dioxygenase" evidence="1">
    <location>
        <begin position="113"/>
        <end position="206"/>
    </location>
</feature>
<feature type="non-terminal residue" evidence="2">
    <location>
        <position position="206"/>
    </location>
</feature>
<protein>
    <recommendedName>
        <fullName evidence="1">Fe2OG dioxygenase domain-containing protein</fullName>
    </recommendedName>
</protein>
<sequence length="206" mass="24074">MPDEDMDVDYDHSLVEPGHFGDSSDNIIIIKNLVAPEDLKRIHELLPEIEIWYNPSPNMYNDEGICIYDAQYWWDRVVNTAILRDHYLELHDLIDKYNMLVKAAIEDKFRYKVFMRPPSLVRWLPGCVQEPHADKQLNDGTPNPFPTYDINSVIYWNDDFEGGQFYYEQHDIELEIEPGMAVVHPGDIHYLHGVKPVTSGVRWTSP</sequence>
<proteinExistence type="predicted"/>
<gene>
    <name evidence="2" type="ORF">METZ01_LOCUS448933</name>
</gene>